<dbReference type="RefSeq" id="WP_200194490.1">
    <property type="nucleotide sequence ID" value="NZ_JAENHM010000046.1"/>
</dbReference>
<keyword evidence="1" id="KW-0732">Signal</keyword>
<protein>
    <submittedName>
        <fullName evidence="2">DUF4952 domain-containing protein</fullName>
    </submittedName>
</protein>
<accession>A0ABS1F624</accession>
<proteinExistence type="predicted"/>
<evidence type="ECO:0000313" key="2">
    <source>
        <dbReference type="EMBL" id="MBK1838881.1"/>
    </source>
</evidence>
<dbReference type="EMBL" id="JAENHM010000046">
    <property type="protein sequence ID" value="MBK1838881.1"/>
    <property type="molecule type" value="Genomic_DNA"/>
</dbReference>
<gene>
    <name evidence="2" type="ORF">JHL17_15790</name>
</gene>
<reference evidence="3" key="1">
    <citation type="submission" date="2021-01" db="EMBL/GenBank/DDBJ databases">
        <title>Genome public.</title>
        <authorList>
            <person name="Liu C."/>
            <person name="Sun Q."/>
        </authorList>
    </citation>
    <scope>NUCLEOTIDE SEQUENCE [LARGE SCALE GENOMIC DNA]</scope>
    <source>
        <strain evidence="3">YIM B02556</strain>
    </source>
</reference>
<feature type="chain" id="PRO_5045755576" evidence="1">
    <location>
        <begin position="27"/>
        <end position="151"/>
    </location>
</feature>
<name>A0ABS1F624_9PROT</name>
<evidence type="ECO:0000256" key="1">
    <source>
        <dbReference type="SAM" id="SignalP"/>
    </source>
</evidence>
<keyword evidence="3" id="KW-1185">Reference proteome</keyword>
<organism evidence="2 3">
    <name type="scientific">Azospirillum endophyticum</name>
    <dbReference type="NCBI Taxonomy" id="2800326"/>
    <lineage>
        <taxon>Bacteria</taxon>
        <taxon>Pseudomonadati</taxon>
        <taxon>Pseudomonadota</taxon>
        <taxon>Alphaproteobacteria</taxon>
        <taxon>Rhodospirillales</taxon>
        <taxon>Azospirillaceae</taxon>
        <taxon>Azospirillum</taxon>
    </lineage>
</organism>
<feature type="signal peptide" evidence="1">
    <location>
        <begin position="1"/>
        <end position="26"/>
    </location>
</feature>
<sequence>MKQTLQGKTACLVACFVIGFSNLSSASASAPALMAQDCGDFLARISKKPPDLVYDGCVYLPDRQGKPLQATYHVQGRFAARVESYFMKAVRLDALKWTCCQWSSRTRQFRSKAGTDFSITMYSGETIFNSRAEWPSIPSFEIIVEAFSEEI</sequence>
<dbReference type="InterPro" id="IPR032537">
    <property type="entry name" value="DUF4952"/>
</dbReference>
<comment type="caution">
    <text evidence="2">The sequence shown here is derived from an EMBL/GenBank/DDBJ whole genome shotgun (WGS) entry which is preliminary data.</text>
</comment>
<dbReference type="Pfam" id="PF16310">
    <property type="entry name" value="DUF4952"/>
    <property type="match status" value="1"/>
</dbReference>
<dbReference type="Proteomes" id="UP000652760">
    <property type="component" value="Unassembled WGS sequence"/>
</dbReference>
<evidence type="ECO:0000313" key="3">
    <source>
        <dbReference type="Proteomes" id="UP000652760"/>
    </source>
</evidence>